<organism evidence="4">
    <name type="scientific">Collimonas sp. MPS11E8</name>
    <dbReference type="NCBI Taxonomy" id="716659"/>
    <lineage>
        <taxon>Bacteria</taxon>
        <taxon>Pseudomonadati</taxon>
        <taxon>Pseudomonadota</taxon>
        <taxon>Betaproteobacteria</taxon>
        <taxon>Burkholderiales</taxon>
        <taxon>Oxalobacteraceae</taxon>
        <taxon>Collimonas</taxon>
    </lineage>
</organism>
<feature type="non-terminal residue" evidence="4">
    <location>
        <position position="578"/>
    </location>
</feature>
<dbReference type="FunFam" id="3.40.50.980:FF:000001">
    <property type="entry name" value="Non-ribosomal peptide synthetase"/>
    <property type="match status" value="1"/>
</dbReference>
<dbReference type="InterPro" id="IPR020845">
    <property type="entry name" value="AMP-binding_CS"/>
</dbReference>
<dbReference type="PANTHER" id="PTHR45527:SF14">
    <property type="entry name" value="PLIPASTATIN SYNTHASE SUBUNIT B"/>
    <property type="match status" value="1"/>
</dbReference>
<feature type="non-terminal residue" evidence="4">
    <location>
        <position position="1"/>
    </location>
</feature>
<dbReference type="Gene3D" id="3.40.50.980">
    <property type="match status" value="2"/>
</dbReference>
<keyword evidence="2" id="KW-0596">Phosphopantetheine</keyword>
<dbReference type="NCBIfam" id="TIGR01733">
    <property type="entry name" value="AA-adenyl-dom"/>
    <property type="match status" value="1"/>
</dbReference>
<evidence type="ECO:0000313" key="4">
    <source>
        <dbReference type="EMBL" id="ADU90640.1"/>
    </source>
</evidence>
<accession>E8ZA78</accession>
<protein>
    <recommendedName>
        <fullName evidence="3">AMP-dependent synthetase/ligase domain-containing protein</fullName>
    </recommendedName>
</protein>
<dbReference type="EMBL" id="FJ965828">
    <property type="protein sequence ID" value="ADU90640.1"/>
    <property type="molecule type" value="Genomic_DNA"/>
</dbReference>
<feature type="domain" description="AMP-dependent synthetase/ligase" evidence="3">
    <location>
        <begin position="185"/>
        <end position="544"/>
    </location>
</feature>
<dbReference type="PANTHER" id="PTHR45527">
    <property type="entry name" value="NONRIBOSOMAL PEPTIDE SYNTHETASE"/>
    <property type="match status" value="1"/>
</dbReference>
<dbReference type="GO" id="GO:0005829">
    <property type="term" value="C:cytosol"/>
    <property type="evidence" value="ECO:0007669"/>
    <property type="project" value="TreeGrafter"/>
</dbReference>
<evidence type="ECO:0000259" key="3">
    <source>
        <dbReference type="Pfam" id="PF00501"/>
    </source>
</evidence>
<dbReference type="InterPro" id="IPR010071">
    <property type="entry name" value="AA_adenyl_dom"/>
</dbReference>
<dbReference type="PRINTS" id="PR00154">
    <property type="entry name" value="AMPBINDING"/>
</dbReference>
<dbReference type="SUPFAM" id="SSF52777">
    <property type="entry name" value="CoA-dependent acyltransferases"/>
    <property type="match status" value="1"/>
</dbReference>
<dbReference type="SUPFAM" id="SSF56801">
    <property type="entry name" value="Acetyl-CoA synthetase-like"/>
    <property type="match status" value="1"/>
</dbReference>
<dbReference type="Pfam" id="PF00501">
    <property type="entry name" value="AMP-binding"/>
    <property type="match status" value="1"/>
</dbReference>
<dbReference type="GO" id="GO:0043041">
    <property type="term" value="P:amino acid activation for nonribosomal peptide biosynthetic process"/>
    <property type="evidence" value="ECO:0007669"/>
    <property type="project" value="TreeGrafter"/>
</dbReference>
<gene>
    <name evidence="4" type="ORF">CCT_ORF01844</name>
</gene>
<dbReference type="FunFam" id="3.40.50.980:FF:000002">
    <property type="entry name" value="Enterobactin synthetase component F"/>
    <property type="match status" value="1"/>
</dbReference>
<dbReference type="FunFam" id="3.40.50.12780:FF:000012">
    <property type="entry name" value="Non-ribosomal peptide synthetase"/>
    <property type="match status" value="1"/>
</dbReference>
<dbReference type="InterPro" id="IPR020459">
    <property type="entry name" value="AMP-binding"/>
</dbReference>
<dbReference type="GO" id="GO:0031177">
    <property type="term" value="F:phosphopantetheine binding"/>
    <property type="evidence" value="ECO:0007669"/>
    <property type="project" value="TreeGrafter"/>
</dbReference>
<dbReference type="InterPro" id="IPR000873">
    <property type="entry name" value="AMP-dep_synth/lig_dom"/>
</dbReference>
<reference evidence="4" key="1">
    <citation type="submission" date="2009-04" db="EMBL/GenBank/DDBJ databases">
        <title>Violacein-producing Collimonas sp. from the sea surface microlayer of costal waters in Trondelag, Norway: assessment of potential for biosynthesis of secondary metabolites through genome mining.</title>
        <authorList>
            <person name="Hakvaag S."/>
            <person name="Fjaervik E."/>
            <person name="Klinkenberg G."/>
            <person name="Borgos S.E.F."/>
            <person name="Josefsen K.D."/>
            <person name="Ellingsen T.E."/>
            <person name="Zotchev S.B."/>
        </authorList>
    </citation>
    <scope>NUCLEOTIDE SEQUENCE</scope>
    <source>
        <strain evidence="4">MPS11E8</strain>
    </source>
</reference>
<dbReference type="GO" id="GO:0044550">
    <property type="term" value="P:secondary metabolite biosynthetic process"/>
    <property type="evidence" value="ECO:0007669"/>
    <property type="project" value="TreeGrafter"/>
</dbReference>
<evidence type="ECO:0000256" key="2">
    <source>
        <dbReference type="ARBA" id="ARBA00022450"/>
    </source>
</evidence>
<dbReference type="AlphaFoldDB" id="E8ZA78"/>
<comment type="cofactor">
    <cofactor evidence="1">
        <name>pantetheine 4'-phosphate</name>
        <dbReference type="ChEBI" id="CHEBI:47942"/>
    </cofactor>
</comment>
<proteinExistence type="predicted"/>
<dbReference type="Gene3D" id="3.30.559.30">
    <property type="entry name" value="Nonribosomal peptide synthetase, condensation domain"/>
    <property type="match status" value="1"/>
</dbReference>
<sequence>GEGADRMMGLLVNTLPLQLNIDTQGAAASVRHTHALLAQLMVHEHASLALAQRASAIAAPQPLFSALLNYRHSTLGEPSPAEQAGWEGITHISGEERSNYPLSLSVDDLGVDFALTTQVTPTVGAMRVCGYMQTALENLVTALEATPERAISSIDVMPTAERHEIVKRWNAMQAPHPAQRLPQLFEAQVAKTPQAVAVTHRSAQLSYAELNHQANQLAHYLRELGVKPDDRVAICVERGLSMVVALLAVLKAGAAYVPLDPAYPADRLAHMLSDSAPRVVLTHGGIDGAWLQVKATIAPGLPVLDLQAPVWHDYPGHNPDSGHLAPSDMAYVIYTSGSTGTPKGVMVEHHNVTRLFAATDAWFHFGAADVWTLFHSFAFDFSVWEIWGALLHGGCLVVVPLETARSAEDFYGLLCHEKVTILNQTPSAFRQLIAAQGEGAEAHRLRQVIFGGEALEPATLIPWYAQNQGCATQLINMYGITETTVHVTYQPIDVADTVRGGVSPIGVRIPDLSVYLLDAQGEPAPVGVPGELYVGGAGVARGYLNRPELTEQRFVPDRFSQMPGARLYKTGDLARWQA</sequence>
<evidence type="ECO:0000256" key="1">
    <source>
        <dbReference type="ARBA" id="ARBA00001957"/>
    </source>
</evidence>
<dbReference type="Gene3D" id="2.30.38.10">
    <property type="entry name" value="Luciferase, Domain 3"/>
    <property type="match status" value="1"/>
</dbReference>
<dbReference type="PROSITE" id="PS00455">
    <property type="entry name" value="AMP_BINDING"/>
    <property type="match status" value="1"/>
</dbReference>
<name>E8ZA78_9BURK</name>